<name>A0A835XZQ7_9CHLO</name>
<evidence type="ECO:0000256" key="4">
    <source>
        <dbReference type="SAM" id="MobiDB-lite"/>
    </source>
</evidence>
<feature type="region of interest" description="Disordered" evidence="4">
    <location>
        <begin position="470"/>
        <end position="491"/>
    </location>
</feature>
<dbReference type="Pfam" id="PF04755">
    <property type="entry name" value="PAP_fibrillin"/>
    <property type="match status" value="1"/>
</dbReference>
<feature type="region of interest" description="Disordered" evidence="4">
    <location>
        <begin position="856"/>
        <end position="884"/>
    </location>
</feature>
<feature type="region of interest" description="Disordered" evidence="4">
    <location>
        <begin position="938"/>
        <end position="969"/>
    </location>
</feature>
<dbReference type="GO" id="GO:0009536">
    <property type="term" value="C:plastid"/>
    <property type="evidence" value="ECO:0007669"/>
    <property type="project" value="UniProtKB-SubCell"/>
</dbReference>
<keyword evidence="7" id="KW-1185">Reference proteome</keyword>
<feature type="compositionally biased region" description="Low complexity" evidence="4">
    <location>
        <begin position="867"/>
        <end position="884"/>
    </location>
</feature>
<feature type="coiled-coil region" evidence="3">
    <location>
        <begin position="182"/>
        <end position="209"/>
    </location>
</feature>
<evidence type="ECO:0000313" key="6">
    <source>
        <dbReference type="EMBL" id="KAG2493005.1"/>
    </source>
</evidence>
<gene>
    <name evidence="6" type="ORF">HYH03_008669</name>
</gene>
<dbReference type="EMBL" id="JAEHOE010000040">
    <property type="protein sequence ID" value="KAG2493005.1"/>
    <property type="molecule type" value="Genomic_DNA"/>
</dbReference>
<dbReference type="PANTHER" id="PTHR31906">
    <property type="entry name" value="PLASTID-LIPID-ASSOCIATED PROTEIN 4, CHLOROPLASTIC-RELATED"/>
    <property type="match status" value="1"/>
</dbReference>
<evidence type="ECO:0000256" key="1">
    <source>
        <dbReference type="ARBA" id="ARBA00004474"/>
    </source>
</evidence>
<dbReference type="Pfam" id="PF01476">
    <property type="entry name" value="LysM"/>
    <property type="match status" value="1"/>
</dbReference>
<evidence type="ECO:0000256" key="2">
    <source>
        <dbReference type="ARBA" id="ARBA00022640"/>
    </source>
</evidence>
<dbReference type="InterPro" id="IPR006843">
    <property type="entry name" value="PAP/fibrillin_dom"/>
</dbReference>
<dbReference type="SMART" id="SM00257">
    <property type="entry name" value="LysM"/>
    <property type="match status" value="1"/>
</dbReference>
<dbReference type="Proteomes" id="UP000612055">
    <property type="component" value="Unassembled WGS sequence"/>
</dbReference>
<keyword evidence="2" id="KW-0934">Plastid</keyword>
<evidence type="ECO:0000256" key="3">
    <source>
        <dbReference type="SAM" id="Coils"/>
    </source>
</evidence>
<dbReference type="InterPro" id="IPR018392">
    <property type="entry name" value="LysM"/>
</dbReference>
<dbReference type="Gene3D" id="3.10.350.10">
    <property type="entry name" value="LysM domain"/>
    <property type="match status" value="1"/>
</dbReference>
<dbReference type="InterPro" id="IPR036779">
    <property type="entry name" value="LysM_dom_sf"/>
</dbReference>
<dbReference type="AlphaFoldDB" id="A0A835XZQ7"/>
<dbReference type="SUPFAM" id="SSF54106">
    <property type="entry name" value="LysM domain"/>
    <property type="match status" value="1"/>
</dbReference>
<feature type="region of interest" description="Disordered" evidence="4">
    <location>
        <begin position="1"/>
        <end position="24"/>
    </location>
</feature>
<feature type="compositionally biased region" description="Low complexity" evidence="4">
    <location>
        <begin position="941"/>
        <end position="952"/>
    </location>
</feature>
<evidence type="ECO:0000259" key="5">
    <source>
        <dbReference type="PROSITE" id="PS51782"/>
    </source>
</evidence>
<feature type="region of interest" description="Disordered" evidence="4">
    <location>
        <begin position="906"/>
        <end position="926"/>
    </location>
</feature>
<dbReference type="PROSITE" id="PS51782">
    <property type="entry name" value="LYSM"/>
    <property type="match status" value="1"/>
</dbReference>
<feature type="compositionally biased region" description="Pro residues" evidence="4">
    <location>
        <begin position="953"/>
        <end position="964"/>
    </location>
</feature>
<organism evidence="6 7">
    <name type="scientific">Edaphochlamys debaryana</name>
    <dbReference type="NCBI Taxonomy" id="47281"/>
    <lineage>
        <taxon>Eukaryota</taxon>
        <taxon>Viridiplantae</taxon>
        <taxon>Chlorophyta</taxon>
        <taxon>core chlorophytes</taxon>
        <taxon>Chlorophyceae</taxon>
        <taxon>CS clade</taxon>
        <taxon>Chlamydomonadales</taxon>
        <taxon>Chlamydomonadales incertae sedis</taxon>
        <taxon>Edaphochlamys</taxon>
    </lineage>
</organism>
<dbReference type="CDD" id="cd00118">
    <property type="entry name" value="LysM"/>
    <property type="match status" value="1"/>
</dbReference>
<feature type="compositionally biased region" description="Low complexity" evidence="4">
    <location>
        <begin position="911"/>
        <end position="926"/>
    </location>
</feature>
<protein>
    <recommendedName>
        <fullName evidence="5">LysM domain-containing protein</fullName>
    </recommendedName>
</protein>
<feature type="domain" description="LysM" evidence="5">
    <location>
        <begin position="50"/>
        <end position="103"/>
    </location>
</feature>
<sequence>MLSALGSPPAKATLTGGAKPVASPVHGHTPIRARQGLWVTQAAAEAEIGTLHTVQTGETLAQIALAYGVSVEQIQEAIPKNSRSGRTVLRSTTTLQPGQKLLVPSTHTTPAPGPLEVAGDLARQNSPIILGALGTAVLAAGALRLLTRKAPETPTAAVAEAPADAPAAAGSPAGAAKVTSAVAEVRALLQDAAVEMQAVEAALAAVRRAAASAPAPVAAAAAVAVAVPAVAAAAVEAPAQEAAAGMAAAEGTVAEVSAAVAEAAPAAEAVATVAEAVAEAAPAEAAVEAAAAEAPAVQAEAEAVTEEPVEPDLSGFDTAAQVAAARARVSSALEAAREVIASVQPAPAAEVEVAAAVTAPAVAVVAAAEAEVDTLPGVMAEAMQMLNQPVSSEMAGAVLERIRVINRLLEQEQARAEAAEARRPALEVEAVAPPAVESQVAEAPAAEAVTAEAPAAEALAAEAPAAEVPVAEAPAAEAPAAEAPAMEAAAAEAPAETEAPAAEAAAAEVPAAEAEVPVSTAAAAVAAALSSLDASTTATAAALKSVDGPTTAMAAALRSVDGATSSPVVSVDDATSPAAVTVDAVYEPPSEEVVASLSDKAGGLLDSIDRLLASFEGLSDTDEAALDEMLGKTAAAQAAAVAAEAEAEAAPAAPAAAADQLLPPDTAVAPAPLPLASVDSTTTANLKLNLPPIPGLAAAEAAAEAAEAVTAAAVASASASVAERQRAVGAAVEAMLGPLQSAGVPLPVLDRVKRMLQEEHVTGEADEQAAERKAAAAASAAAGLVAEEAAAVAQPVAAAAVEAVEAVAGTLTGALDAVAGAASAASASVTATSAAAAEAAGSVPAAIIDTLNRTFRAPSPPPVLDTSFSDFPGSPAASPSASPKLFAVPRSPGLLAAPPEYPALPAPAEPAAPAKSLTAAAESTAATPAVDAPLNSLAEVPPASTLPPSQQSPLPPSQGGPPGQPHNNPLLQRAVQAAHVATTGGGGGNGDREDEESRRGFADASADATLVNLKSGLLDLVYGTARGVSATPVQRAGIEEFITALEARNPNTMPTEPQAMSALSGRWKLVYTSNVATLMLLGALDSMPLVDVGDVYQVVDPVTLNTTNKIDIAVPMMLSLRADAGLEVRSPRQFKVQFTKVGLDTYVATPQIMTALEVPDSITVLGARLDMTPVKRLLEPINSGLEAAQGLLGRAVSPEFGLGQVPTPPGFAPGLVTEATSLWMLTTYLDDTLRISRDDEGRVFVMLKDVGIYPEDVARMPR</sequence>
<comment type="subcellular location">
    <subcellularLocation>
        <location evidence="1">Plastid</location>
    </subcellularLocation>
</comment>
<reference evidence="6" key="1">
    <citation type="journal article" date="2020" name="bioRxiv">
        <title>Comparative genomics of Chlamydomonas.</title>
        <authorList>
            <person name="Craig R.J."/>
            <person name="Hasan A.R."/>
            <person name="Ness R.W."/>
            <person name="Keightley P.D."/>
        </authorList>
    </citation>
    <scope>NUCLEOTIDE SEQUENCE</scope>
    <source>
        <strain evidence="6">CCAP 11/70</strain>
    </source>
</reference>
<feature type="coiled-coil region" evidence="3">
    <location>
        <begin position="402"/>
        <end position="429"/>
    </location>
</feature>
<comment type="caution">
    <text evidence="6">The sequence shown here is derived from an EMBL/GenBank/DDBJ whole genome shotgun (WGS) entry which is preliminary data.</text>
</comment>
<evidence type="ECO:0000313" key="7">
    <source>
        <dbReference type="Proteomes" id="UP000612055"/>
    </source>
</evidence>
<dbReference type="OrthoDB" id="541936at2759"/>
<keyword evidence="3" id="KW-0175">Coiled coil</keyword>
<accession>A0A835XZQ7</accession>
<proteinExistence type="predicted"/>
<dbReference type="InterPro" id="IPR039633">
    <property type="entry name" value="PAP"/>
</dbReference>
<feature type="region of interest" description="Disordered" evidence="4">
    <location>
        <begin position="981"/>
        <end position="1001"/>
    </location>
</feature>